<feature type="transmembrane region" description="Helical" evidence="1">
    <location>
        <begin position="175"/>
        <end position="196"/>
    </location>
</feature>
<dbReference type="STRING" id="349521.HCH_00928"/>
<organism evidence="2 3">
    <name type="scientific">Hahella chejuensis (strain KCTC 2396)</name>
    <dbReference type="NCBI Taxonomy" id="349521"/>
    <lineage>
        <taxon>Bacteria</taxon>
        <taxon>Pseudomonadati</taxon>
        <taxon>Pseudomonadota</taxon>
        <taxon>Gammaproteobacteria</taxon>
        <taxon>Oceanospirillales</taxon>
        <taxon>Hahellaceae</taxon>
        <taxon>Hahella</taxon>
    </lineage>
</organism>
<sequence length="255" mass="28324">MTLFLRSVGVTGAILFGFLFAITFVATDTLERSAKSFIQGQIEKEVREKFQQSKASSLREKAETLAKSLSMEEQQILEDLKNELPDKIASIIASMCGYDCEKKKRLSQSITSGFRNRISSLESAQGRLENIIKEKYIDITEALRADLRIFLGTNLAAFLAVLLISLVKPRAHIQLAVPGILIIISTIISSAIYLVGQDWFYTILYNDYMGTGYIAYISVIFGFLMDITLNRAQITTHILNGVSDALGSAFQVTPC</sequence>
<dbReference type="OrthoDB" id="8820879at2"/>
<dbReference type="HOGENOM" id="CLU_1049008_0_0_6"/>
<feature type="transmembrane region" description="Helical" evidence="1">
    <location>
        <begin position="208"/>
        <end position="229"/>
    </location>
</feature>
<keyword evidence="1" id="KW-0472">Membrane</keyword>
<keyword evidence="1" id="KW-1133">Transmembrane helix</keyword>
<evidence type="ECO:0000313" key="2">
    <source>
        <dbReference type="EMBL" id="ABC27818.1"/>
    </source>
</evidence>
<dbReference type="AlphaFoldDB" id="Q2SNF6"/>
<dbReference type="KEGG" id="hch:HCH_00928"/>
<evidence type="ECO:0000256" key="1">
    <source>
        <dbReference type="SAM" id="Phobius"/>
    </source>
</evidence>
<feature type="transmembrane region" description="Helical" evidence="1">
    <location>
        <begin position="7"/>
        <end position="26"/>
    </location>
</feature>
<evidence type="ECO:0000313" key="3">
    <source>
        <dbReference type="Proteomes" id="UP000000238"/>
    </source>
</evidence>
<feature type="transmembrane region" description="Helical" evidence="1">
    <location>
        <begin position="149"/>
        <end position="168"/>
    </location>
</feature>
<keyword evidence="1" id="KW-0812">Transmembrane</keyword>
<dbReference type="eggNOG" id="ENOG502ZAJ6">
    <property type="taxonomic scope" value="Bacteria"/>
</dbReference>
<protein>
    <submittedName>
        <fullName evidence="2">Uncharacterized protein</fullName>
    </submittedName>
</protein>
<reference evidence="2 3" key="1">
    <citation type="journal article" date="2005" name="Nucleic Acids Res.">
        <title>Genomic blueprint of Hahella chejuensis, a marine microbe producing an algicidal agent.</title>
        <authorList>
            <person name="Jeong H."/>
            <person name="Yim J.H."/>
            <person name="Lee C."/>
            <person name="Choi S.-H."/>
            <person name="Park Y.K."/>
            <person name="Yoon S.H."/>
            <person name="Hur C.-G."/>
            <person name="Kang H.-Y."/>
            <person name="Kim D."/>
            <person name="Lee H.H."/>
            <person name="Park K.H."/>
            <person name="Park S.-H."/>
            <person name="Park H.-S."/>
            <person name="Lee H.K."/>
            <person name="Oh T.K."/>
            <person name="Kim J.F."/>
        </authorList>
    </citation>
    <scope>NUCLEOTIDE SEQUENCE [LARGE SCALE GENOMIC DNA]</scope>
    <source>
        <strain evidence="2 3">KCTC 2396</strain>
    </source>
</reference>
<name>Q2SNF6_HAHCH</name>
<dbReference type="RefSeq" id="WP_011394893.1">
    <property type="nucleotide sequence ID" value="NC_007645.1"/>
</dbReference>
<accession>Q2SNF6</accession>
<proteinExistence type="predicted"/>
<dbReference type="EMBL" id="CP000155">
    <property type="protein sequence ID" value="ABC27818.1"/>
    <property type="molecule type" value="Genomic_DNA"/>
</dbReference>
<keyword evidence="3" id="KW-1185">Reference proteome</keyword>
<gene>
    <name evidence="2" type="ordered locus">HCH_00928</name>
</gene>
<dbReference type="Proteomes" id="UP000000238">
    <property type="component" value="Chromosome"/>
</dbReference>